<accession>A0A852VFK7</accession>
<dbReference type="InterPro" id="IPR032466">
    <property type="entry name" value="Metal_Hydrolase"/>
</dbReference>
<dbReference type="SUPFAM" id="SSF51556">
    <property type="entry name" value="Metallo-dependent hydrolases"/>
    <property type="match status" value="1"/>
</dbReference>
<dbReference type="InterPro" id="IPR006680">
    <property type="entry name" value="Amidohydro-rel"/>
</dbReference>
<dbReference type="InterPro" id="IPR011059">
    <property type="entry name" value="Metal-dep_hydrolase_composite"/>
</dbReference>
<sequence length="458" mass="49691">MSIKVYKFFVVLFCGIFTFQLHAQELTAARPVPVTLFQNVRVLTRMGQLSAPSNVLVRGKLIERISISPIPTDRSANTTIIEGGGRTLMPGLIDAHTHILMQGIPMSVAMTADIGYLNLVAGKAANDMLLRGFTTIRDLGGPSFGLKMAIDQGLIPGPRIYPSGAFISQTSGHGDFRMPYEIPRTIGGPLSHSEQEGVAAIADSPDEVRLRTREQLMKGATQIKLMAGGGVASPYDPLDVAQYTEPEFRAAVEAAENWGTYVTVHAYTPKAIQTAIAGGVKCIEHGQLADEASAKLMADKGIWWSLQPFLDDEDANPQPPGSPNRQKQLEMSAGTDTAYKLAKKYKVKTAWGTDTLFDAKLATRQGAQLAKMVRWYTPSEVLKMATADNADLLAMAGPRNPYPGRLGVVEEGALADLLLVDGDPVANIKLVEDPDKTFLLIMKDGKIYKNTVENDRLH</sequence>
<feature type="chain" id="PRO_5032875887" evidence="2">
    <location>
        <begin position="24"/>
        <end position="458"/>
    </location>
</feature>
<dbReference type="InterPro" id="IPR057744">
    <property type="entry name" value="OTAase-like"/>
</dbReference>
<feature type="domain" description="Amidohydrolase-related" evidence="3">
    <location>
        <begin position="87"/>
        <end position="447"/>
    </location>
</feature>
<evidence type="ECO:0000313" key="5">
    <source>
        <dbReference type="Proteomes" id="UP000564385"/>
    </source>
</evidence>
<proteinExistence type="predicted"/>
<dbReference type="GO" id="GO:0016810">
    <property type="term" value="F:hydrolase activity, acting on carbon-nitrogen (but not peptide) bonds"/>
    <property type="evidence" value="ECO:0007669"/>
    <property type="project" value="InterPro"/>
</dbReference>
<organism evidence="4 5">
    <name type="scientific">Tunturiibacter lichenicola</name>
    <dbReference type="NCBI Taxonomy" id="2051959"/>
    <lineage>
        <taxon>Bacteria</taxon>
        <taxon>Pseudomonadati</taxon>
        <taxon>Acidobacteriota</taxon>
        <taxon>Terriglobia</taxon>
        <taxon>Terriglobales</taxon>
        <taxon>Acidobacteriaceae</taxon>
        <taxon>Tunturiibacter</taxon>
    </lineage>
</organism>
<comment type="caution">
    <text evidence="4">The sequence shown here is derived from an EMBL/GenBank/DDBJ whole genome shotgun (WGS) entry which is preliminary data.</text>
</comment>
<dbReference type="Proteomes" id="UP000564385">
    <property type="component" value="Unassembled WGS sequence"/>
</dbReference>
<evidence type="ECO:0000313" key="4">
    <source>
        <dbReference type="EMBL" id="NYF90377.1"/>
    </source>
</evidence>
<dbReference type="CDD" id="cd01299">
    <property type="entry name" value="Met_dep_hydrolase_A"/>
    <property type="match status" value="1"/>
</dbReference>
<dbReference type="EMBL" id="JACCCU010000001">
    <property type="protein sequence ID" value="NYF90377.1"/>
    <property type="molecule type" value="Genomic_DNA"/>
</dbReference>
<dbReference type="Pfam" id="PF01979">
    <property type="entry name" value="Amidohydro_1"/>
    <property type="match status" value="1"/>
</dbReference>
<dbReference type="PANTHER" id="PTHR43135:SF3">
    <property type="entry name" value="ALPHA-D-RIBOSE 1-METHYLPHOSPHONATE 5-TRIPHOSPHATE DIPHOSPHATASE"/>
    <property type="match status" value="1"/>
</dbReference>
<dbReference type="InterPro" id="IPR051781">
    <property type="entry name" value="Metallo-dep_Hydrolase"/>
</dbReference>
<gene>
    <name evidence="4" type="ORF">HDF08_002444</name>
</gene>
<dbReference type="PANTHER" id="PTHR43135">
    <property type="entry name" value="ALPHA-D-RIBOSE 1-METHYLPHOSPHONATE 5-TRIPHOSPHATE DIPHOSPHATASE"/>
    <property type="match status" value="1"/>
</dbReference>
<feature type="region of interest" description="Disordered" evidence="1">
    <location>
        <begin position="310"/>
        <end position="333"/>
    </location>
</feature>
<evidence type="ECO:0000256" key="1">
    <source>
        <dbReference type="SAM" id="MobiDB-lite"/>
    </source>
</evidence>
<evidence type="ECO:0000259" key="3">
    <source>
        <dbReference type="Pfam" id="PF01979"/>
    </source>
</evidence>
<protein>
    <submittedName>
        <fullName evidence="4">Imidazolonepropionase-like amidohydrolase</fullName>
    </submittedName>
</protein>
<dbReference type="AlphaFoldDB" id="A0A852VFK7"/>
<dbReference type="SUPFAM" id="SSF51338">
    <property type="entry name" value="Composite domain of metallo-dependent hydrolases"/>
    <property type="match status" value="2"/>
</dbReference>
<dbReference type="Gene3D" id="2.30.40.10">
    <property type="entry name" value="Urease, subunit C, domain 1"/>
    <property type="match status" value="1"/>
</dbReference>
<name>A0A852VFK7_9BACT</name>
<evidence type="ECO:0000256" key="2">
    <source>
        <dbReference type="SAM" id="SignalP"/>
    </source>
</evidence>
<feature type="signal peptide" evidence="2">
    <location>
        <begin position="1"/>
        <end position="23"/>
    </location>
</feature>
<reference evidence="4 5" key="1">
    <citation type="submission" date="2020-07" db="EMBL/GenBank/DDBJ databases">
        <title>Genomic Encyclopedia of Type Strains, Phase IV (KMG-V): Genome sequencing to study the core and pangenomes of soil and plant-associated prokaryotes.</title>
        <authorList>
            <person name="Whitman W."/>
        </authorList>
    </citation>
    <scope>NUCLEOTIDE SEQUENCE [LARGE SCALE GENOMIC DNA]</scope>
    <source>
        <strain evidence="4 5">M8UP22</strain>
    </source>
</reference>
<keyword evidence="2" id="KW-0732">Signal</keyword>
<dbReference type="Gene3D" id="3.20.20.140">
    <property type="entry name" value="Metal-dependent hydrolases"/>
    <property type="match status" value="1"/>
</dbReference>